<protein>
    <recommendedName>
        <fullName evidence="3">HutD protein</fullName>
    </recommendedName>
</protein>
<dbReference type="RefSeq" id="WP_345376891.1">
    <property type="nucleotide sequence ID" value="NZ_BAABLM010000010.1"/>
</dbReference>
<evidence type="ECO:0000313" key="1">
    <source>
        <dbReference type="EMBL" id="GAA4683496.1"/>
    </source>
</evidence>
<gene>
    <name evidence="1" type="ORF">GCM10025780_31490</name>
</gene>
<sequence>MTGIDARVPMVRLDRLQSAIGSLVVTGASSVAWESVTGLTGAASDESSAEGSHSGSHVGAVVPTSGNRPLVGFDEGAVLVALRHVGELRRGLVVGRGAGVLGVRLLDGVTLTVSAWGEGDVPALSLLVVDGLLELRAERVAAATTDPEVHREFGFAMTPQFDFPERRP</sequence>
<reference evidence="2" key="1">
    <citation type="journal article" date="2019" name="Int. J. Syst. Evol. Microbiol.">
        <title>The Global Catalogue of Microorganisms (GCM) 10K type strain sequencing project: providing services to taxonomists for standard genome sequencing and annotation.</title>
        <authorList>
            <consortium name="The Broad Institute Genomics Platform"/>
            <consortium name="The Broad Institute Genome Sequencing Center for Infectious Disease"/>
            <person name="Wu L."/>
            <person name="Ma J."/>
        </authorList>
    </citation>
    <scope>NUCLEOTIDE SEQUENCE [LARGE SCALE GENOMIC DNA]</scope>
    <source>
        <strain evidence="2">JCM 18956</strain>
    </source>
</reference>
<dbReference type="Proteomes" id="UP001501295">
    <property type="component" value="Unassembled WGS sequence"/>
</dbReference>
<proteinExistence type="predicted"/>
<evidence type="ECO:0008006" key="3">
    <source>
        <dbReference type="Google" id="ProtNLM"/>
    </source>
</evidence>
<organism evidence="1 2">
    <name type="scientific">Frondihabitans cladoniiphilus</name>
    <dbReference type="NCBI Taxonomy" id="715785"/>
    <lineage>
        <taxon>Bacteria</taxon>
        <taxon>Bacillati</taxon>
        <taxon>Actinomycetota</taxon>
        <taxon>Actinomycetes</taxon>
        <taxon>Micrococcales</taxon>
        <taxon>Microbacteriaceae</taxon>
        <taxon>Frondihabitans</taxon>
    </lineage>
</organism>
<dbReference type="EMBL" id="BAABLM010000010">
    <property type="protein sequence ID" value="GAA4683496.1"/>
    <property type="molecule type" value="Genomic_DNA"/>
</dbReference>
<name>A0ABP8WAT7_9MICO</name>
<keyword evidence="2" id="KW-1185">Reference proteome</keyword>
<comment type="caution">
    <text evidence="1">The sequence shown here is derived from an EMBL/GenBank/DDBJ whole genome shotgun (WGS) entry which is preliminary data.</text>
</comment>
<evidence type="ECO:0000313" key="2">
    <source>
        <dbReference type="Proteomes" id="UP001501295"/>
    </source>
</evidence>
<accession>A0ABP8WAT7</accession>